<organism evidence="2 3">
    <name type="scientific">Pseudomonas brassicacearum</name>
    <dbReference type="NCBI Taxonomy" id="930166"/>
    <lineage>
        <taxon>Bacteria</taxon>
        <taxon>Pseudomonadati</taxon>
        <taxon>Pseudomonadota</taxon>
        <taxon>Gammaproteobacteria</taxon>
        <taxon>Pseudomonadales</taxon>
        <taxon>Pseudomonadaceae</taxon>
        <taxon>Pseudomonas</taxon>
    </lineage>
</organism>
<accession>A0A423HXW2</accession>
<name>A0A423HXW2_9PSED</name>
<dbReference type="Proteomes" id="UP000285636">
    <property type="component" value="Unassembled WGS sequence"/>
</dbReference>
<dbReference type="InterPro" id="IPR012434">
    <property type="entry name" value="DUF1631"/>
</dbReference>
<dbReference type="AlphaFoldDB" id="A0A423HXW2"/>
<dbReference type="EMBL" id="MOBK01000009">
    <property type="protein sequence ID" value="RON17996.1"/>
    <property type="molecule type" value="Genomic_DNA"/>
</dbReference>
<feature type="region of interest" description="Disordered" evidence="1">
    <location>
        <begin position="234"/>
        <end position="256"/>
    </location>
</feature>
<proteinExistence type="predicted"/>
<dbReference type="Pfam" id="PF07793">
    <property type="entry name" value="DUF1631"/>
    <property type="match status" value="1"/>
</dbReference>
<reference evidence="2 3" key="1">
    <citation type="submission" date="2016-10" db="EMBL/GenBank/DDBJ databases">
        <title>Comparative genome analysis of multiple Pseudomonas spp. focuses on biocontrol and plant growth promoting traits.</title>
        <authorList>
            <person name="Tao X.-Y."/>
            <person name="Taylor C.G."/>
        </authorList>
    </citation>
    <scope>NUCLEOTIDE SEQUENCE [LARGE SCALE GENOMIC DNA]</scope>
    <source>
        <strain evidence="2 3">38D7</strain>
    </source>
</reference>
<evidence type="ECO:0000256" key="1">
    <source>
        <dbReference type="SAM" id="MobiDB-lite"/>
    </source>
</evidence>
<protein>
    <submittedName>
        <fullName evidence="2">Thymidine phosphorylase</fullName>
    </submittedName>
</protein>
<evidence type="ECO:0000313" key="2">
    <source>
        <dbReference type="EMBL" id="RON17996.1"/>
    </source>
</evidence>
<comment type="caution">
    <text evidence="2">The sequence shown here is derived from an EMBL/GenBank/DDBJ whole genome shotgun (WGS) entry which is preliminary data.</text>
</comment>
<dbReference type="RefSeq" id="WP_123435262.1">
    <property type="nucleotide sequence ID" value="NZ_MOBK01000009.1"/>
</dbReference>
<evidence type="ECO:0000313" key="3">
    <source>
        <dbReference type="Proteomes" id="UP000285636"/>
    </source>
</evidence>
<sequence length="732" mass="81953">MHNDGNVVPLHKGATDQATHSPLARLPVILLQVRDKAALQLRQGLQDLFDNADDTLFEMADRARNDVEQNLYFEAMRDLRLKRKSIERGFLEHFFEAFVCLTQYDTPQVVLPQALTLDASTQRPNDDMERSVAVEAMVNKVLNREGVALGQLTARLGVLLGKPLGDQRNPMGPAMLCEYFLQAGRNLGVEIKVKLIILKLFERYVLSSADQLYAQSNQLLVATGVLPELKPAPTRRAADRAMPGADDQPSPATNRSDTAQIDEVFAALQELLLPVRGSVAPTLEASAETRPISTQDLLRMLSHLQQHVPAQAAQDDFDLRNQLEQLLTRVSVKSGTSRVVGVADEDVVNLIAMLFECMLDDRYLPDSLKALISRLQIPMLKVAVLDKSFFSRTSHPARRLLNEIAGAAMGWSECDDHERDSLYLRIEQVVQRLLNDFADDPAIFSELLADFLAFTSDERRRSDLLEQRTRDAEEGRARTELARQRVEQALNQALVGRLLPQAVVVFVQEAWSTVLLLTCLKHGDQSAEWRADVHTMEQLIWSVQRHDEPDASQRLLALVPGLLKSLRDGLSRSAFDPFATSEFFSELETLHVQLFTYPGQVNDASFEAPVMVRMTQEIVLQTADEGPVETAFARLPADDASLLQVDQLHPGCWVEFQEDDENTLRCKLAAIIEATGNYLFVNRTGMKVLEHSRTGLALEFRRGAVRALDTTLLFDRALASVLGNLRRLNRGK</sequence>
<gene>
    <name evidence="2" type="ORF">BK660_22195</name>
</gene>